<organism evidence="2">
    <name type="scientific">Veillonella atypica</name>
    <dbReference type="NCBI Taxonomy" id="39777"/>
    <lineage>
        <taxon>Bacteria</taxon>
        <taxon>Bacillati</taxon>
        <taxon>Bacillota</taxon>
        <taxon>Negativicutes</taxon>
        <taxon>Veillonellales</taxon>
        <taxon>Veillonellaceae</taxon>
        <taxon>Veillonella</taxon>
    </lineage>
</organism>
<feature type="transmembrane region" description="Helical" evidence="1">
    <location>
        <begin position="6"/>
        <end position="27"/>
    </location>
</feature>
<dbReference type="KEGG" id="vat:B7L28_06990"/>
<protein>
    <submittedName>
        <fullName evidence="2">Uncharacterized protein</fullName>
    </submittedName>
</protein>
<accession>A0A133S4H9</accession>
<reference evidence="2 4" key="1">
    <citation type="submission" date="2016-01" db="EMBL/GenBank/DDBJ databases">
        <authorList>
            <person name="Oliw E.H."/>
        </authorList>
    </citation>
    <scope>NUCLEOTIDE SEQUENCE [LARGE SCALE GENOMIC DNA]</scope>
    <source>
        <strain evidence="2 4">CMW7756B</strain>
    </source>
</reference>
<dbReference type="Proteomes" id="UP000070226">
    <property type="component" value="Unassembled WGS sequence"/>
</dbReference>
<keyword evidence="1" id="KW-0812">Transmembrane</keyword>
<evidence type="ECO:0000256" key="1">
    <source>
        <dbReference type="SAM" id="Phobius"/>
    </source>
</evidence>
<dbReference type="AlphaFoldDB" id="A0A133S4H9"/>
<sequence length="127" mass="14799">MFVNPWQFCVAIVLMIWGTYFITYRFWCRRKGISVEILSVKPRIIKELPNFTVIYGYDVKYLLNGVEYTAQSLEFYITVLVPGPMIPYSMTGKLLQNGKVSLDKVKTNMTYGVVLWVFAIIFLAELY</sequence>
<name>A0A133S4H9_9FIRM</name>
<dbReference type="EMBL" id="JASORJ010000002">
    <property type="protein sequence ID" value="MDK7356535.1"/>
    <property type="molecule type" value="Genomic_DNA"/>
</dbReference>
<dbReference type="RefSeq" id="WP_016476556.1">
    <property type="nucleotide sequence ID" value="NZ_CABFMO010000003.1"/>
</dbReference>
<evidence type="ECO:0000313" key="4">
    <source>
        <dbReference type="Proteomes" id="UP000070226"/>
    </source>
</evidence>
<keyword evidence="1" id="KW-1133">Transmembrane helix</keyword>
<comment type="caution">
    <text evidence="2">The sequence shown here is derived from an EMBL/GenBank/DDBJ whole genome shotgun (WGS) entry which is preliminary data.</text>
</comment>
<dbReference type="GeneID" id="57775050"/>
<evidence type="ECO:0000313" key="3">
    <source>
        <dbReference type="EMBL" id="MDK7356535.1"/>
    </source>
</evidence>
<evidence type="ECO:0000313" key="2">
    <source>
        <dbReference type="EMBL" id="KXA63991.1"/>
    </source>
</evidence>
<reference evidence="3" key="2">
    <citation type="submission" date="2023-05" db="EMBL/GenBank/DDBJ databases">
        <title>Cataloging the Phylogenetic Diversity of Human Bladder Bacteria.</title>
        <authorList>
            <person name="Du J."/>
        </authorList>
    </citation>
    <scope>NUCLEOTIDE SEQUENCE</scope>
    <source>
        <strain evidence="3">UMB10101</strain>
    </source>
</reference>
<gene>
    <name evidence="2" type="ORF">HMPREF3233_01094</name>
    <name evidence="3" type="ORF">QP520_02710</name>
</gene>
<dbReference type="STRING" id="39777.B7L28_06990"/>
<dbReference type="PATRIC" id="fig|39777.7.peg.1060"/>
<feature type="transmembrane region" description="Helical" evidence="1">
    <location>
        <begin position="109"/>
        <end position="126"/>
    </location>
</feature>
<proteinExistence type="predicted"/>
<keyword evidence="1" id="KW-0472">Membrane</keyword>
<dbReference type="EMBL" id="LRQT01000043">
    <property type="protein sequence ID" value="KXA63991.1"/>
    <property type="molecule type" value="Genomic_DNA"/>
</dbReference>
<dbReference type="Proteomes" id="UP001236274">
    <property type="component" value="Unassembled WGS sequence"/>
</dbReference>